<protein>
    <submittedName>
        <fullName evidence="1">Uncharacterized protein</fullName>
    </submittedName>
</protein>
<sequence length="161" mass="17303">MKQIGERADRPPMPWLDKDKDHLAHRLTDRLGRRVRRLALRESVPLRAAAHRVAEAELVAAEGFGPAVLEVLGYCPAALRGAVLEGARRKRAKPLAAALEASAKLPSVVEAVPFPPGWKPVLAKLGQAAAARQDRQWDAALQATRDALAAPGTALPTRKAP</sequence>
<accession>A0A9X2BVE6</accession>
<organism evidence="1 2">
    <name type="scientific">Roseomonas acroporae</name>
    <dbReference type="NCBI Taxonomy" id="2937791"/>
    <lineage>
        <taxon>Bacteria</taxon>
        <taxon>Pseudomonadati</taxon>
        <taxon>Pseudomonadota</taxon>
        <taxon>Alphaproteobacteria</taxon>
        <taxon>Acetobacterales</taxon>
        <taxon>Roseomonadaceae</taxon>
        <taxon>Roseomonas</taxon>
    </lineage>
</organism>
<name>A0A9X2BVE6_9PROT</name>
<keyword evidence="2" id="KW-1185">Reference proteome</keyword>
<gene>
    <name evidence="1" type="ORF">M0638_19670</name>
</gene>
<comment type="caution">
    <text evidence="1">The sequence shown here is derived from an EMBL/GenBank/DDBJ whole genome shotgun (WGS) entry which is preliminary data.</text>
</comment>
<dbReference type="EMBL" id="JALPRX010000091">
    <property type="protein sequence ID" value="MCK8786598.1"/>
    <property type="molecule type" value="Genomic_DNA"/>
</dbReference>
<proteinExistence type="predicted"/>
<reference evidence="1" key="1">
    <citation type="submission" date="2022-04" db="EMBL/GenBank/DDBJ databases">
        <title>Roseomonas acroporae sp. nov., isolated from coral Acropora digitifera.</title>
        <authorList>
            <person name="Sun H."/>
        </authorList>
    </citation>
    <scope>NUCLEOTIDE SEQUENCE</scope>
    <source>
        <strain evidence="1">NAR14</strain>
    </source>
</reference>
<dbReference type="RefSeq" id="WP_248668713.1">
    <property type="nucleotide sequence ID" value="NZ_JALPRX010000091.1"/>
</dbReference>
<evidence type="ECO:0000313" key="2">
    <source>
        <dbReference type="Proteomes" id="UP001139516"/>
    </source>
</evidence>
<dbReference type="AlphaFoldDB" id="A0A9X2BVE6"/>
<evidence type="ECO:0000313" key="1">
    <source>
        <dbReference type="EMBL" id="MCK8786598.1"/>
    </source>
</evidence>
<dbReference type="Proteomes" id="UP001139516">
    <property type="component" value="Unassembled WGS sequence"/>
</dbReference>